<gene>
    <name evidence="2" type="ORF">THAOC_02759</name>
</gene>
<keyword evidence="3" id="KW-1185">Reference proteome</keyword>
<feature type="region of interest" description="Disordered" evidence="1">
    <location>
        <begin position="179"/>
        <end position="200"/>
    </location>
</feature>
<protein>
    <submittedName>
        <fullName evidence="2">Uncharacterized protein</fullName>
    </submittedName>
</protein>
<feature type="non-terminal residue" evidence="2">
    <location>
        <position position="200"/>
    </location>
</feature>
<dbReference type="Proteomes" id="UP000266841">
    <property type="component" value="Unassembled WGS sequence"/>
</dbReference>
<comment type="caution">
    <text evidence="2">The sequence shown here is derived from an EMBL/GenBank/DDBJ whole genome shotgun (WGS) entry which is preliminary data.</text>
</comment>
<name>K0TDI2_THAOC</name>
<evidence type="ECO:0000256" key="1">
    <source>
        <dbReference type="SAM" id="MobiDB-lite"/>
    </source>
</evidence>
<reference evidence="2 3" key="1">
    <citation type="journal article" date="2012" name="Genome Biol.">
        <title>Genome and low-iron response of an oceanic diatom adapted to chronic iron limitation.</title>
        <authorList>
            <person name="Lommer M."/>
            <person name="Specht M."/>
            <person name="Roy A.S."/>
            <person name="Kraemer L."/>
            <person name="Andreson R."/>
            <person name="Gutowska M.A."/>
            <person name="Wolf J."/>
            <person name="Bergner S.V."/>
            <person name="Schilhabel M.B."/>
            <person name="Klostermeier U.C."/>
            <person name="Beiko R.G."/>
            <person name="Rosenstiel P."/>
            <person name="Hippler M."/>
            <person name="Laroche J."/>
        </authorList>
    </citation>
    <scope>NUCLEOTIDE SEQUENCE [LARGE SCALE GENOMIC DNA]</scope>
    <source>
        <strain evidence="2 3">CCMP1005</strain>
    </source>
</reference>
<organism evidence="2 3">
    <name type="scientific">Thalassiosira oceanica</name>
    <name type="common">Marine diatom</name>
    <dbReference type="NCBI Taxonomy" id="159749"/>
    <lineage>
        <taxon>Eukaryota</taxon>
        <taxon>Sar</taxon>
        <taxon>Stramenopiles</taxon>
        <taxon>Ochrophyta</taxon>
        <taxon>Bacillariophyta</taxon>
        <taxon>Coscinodiscophyceae</taxon>
        <taxon>Thalassiosirophycidae</taxon>
        <taxon>Thalassiosirales</taxon>
        <taxon>Thalassiosiraceae</taxon>
        <taxon>Thalassiosira</taxon>
    </lineage>
</organism>
<proteinExistence type="predicted"/>
<evidence type="ECO:0000313" key="2">
    <source>
        <dbReference type="EMBL" id="EJK75515.1"/>
    </source>
</evidence>
<dbReference type="AlphaFoldDB" id="K0TDI2"/>
<dbReference type="EMBL" id="AGNL01002892">
    <property type="protein sequence ID" value="EJK75515.1"/>
    <property type="molecule type" value="Genomic_DNA"/>
</dbReference>
<evidence type="ECO:0000313" key="3">
    <source>
        <dbReference type="Proteomes" id="UP000266841"/>
    </source>
</evidence>
<sequence length="200" mass="21720">MTGSPVALALSSPRLTYRAFYLVISLRQAQELHGLLPRQVLQRGLPEGPPQAAQEGLQAAHSRARGRAVVQPGSREAGRGLLPNLRTTDFVTNGRAFSCNDADTLAMVRARVEKKDPEAINDLGQKLCLGQLGLLEEIGKAFELWTEVAELGSGSVDIIKRMSMGGLAIKEQNTEDLKGYGDAVEEMKSPDRDKAKRLGR</sequence>
<accession>K0TDI2</accession>